<reference evidence="2" key="1">
    <citation type="submission" date="2017-02" db="EMBL/GenBank/DDBJ databases">
        <authorList>
            <person name="Varghese N."/>
            <person name="Submissions S."/>
        </authorList>
    </citation>
    <scope>NUCLEOTIDE SEQUENCE [LARGE SCALE GENOMIC DNA]</scope>
    <source>
        <strain evidence="2">ATCC 25662</strain>
    </source>
</reference>
<gene>
    <name evidence="1" type="ORF">SAMN02745191_2381</name>
</gene>
<dbReference type="STRING" id="118967.SAMN02745191_2381"/>
<protein>
    <submittedName>
        <fullName evidence="1">Uncharacterized protein</fullName>
    </submittedName>
</protein>
<dbReference type="AlphaFoldDB" id="A0A1T4QB53"/>
<evidence type="ECO:0000313" key="2">
    <source>
        <dbReference type="Proteomes" id="UP000243297"/>
    </source>
</evidence>
<name>A0A1T4QB53_9FIRM</name>
<organism evidence="1 2">
    <name type="scientific">Anaerorhabdus furcosa</name>
    <dbReference type="NCBI Taxonomy" id="118967"/>
    <lineage>
        <taxon>Bacteria</taxon>
        <taxon>Bacillati</taxon>
        <taxon>Bacillota</taxon>
        <taxon>Erysipelotrichia</taxon>
        <taxon>Erysipelotrichales</taxon>
        <taxon>Erysipelotrichaceae</taxon>
        <taxon>Anaerorhabdus</taxon>
    </lineage>
</organism>
<dbReference type="EMBL" id="FUWY01000009">
    <property type="protein sequence ID" value="SKA00894.1"/>
    <property type="molecule type" value="Genomic_DNA"/>
</dbReference>
<sequence length="76" mass="9063">MAKNIDLPEYVELKSVIENRDDLRFSIATSEFFEVIQNSNLRPEKKLDIYDLISKLSNCHQQERLKYLKKIGKYIK</sequence>
<dbReference type="RefSeq" id="WP_078712766.1">
    <property type="nucleotide sequence ID" value="NZ_FUWY01000009.1"/>
</dbReference>
<accession>A0A1T4QB53</accession>
<keyword evidence="2" id="KW-1185">Reference proteome</keyword>
<evidence type="ECO:0000313" key="1">
    <source>
        <dbReference type="EMBL" id="SKA00894.1"/>
    </source>
</evidence>
<dbReference type="Proteomes" id="UP000243297">
    <property type="component" value="Unassembled WGS sequence"/>
</dbReference>
<proteinExistence type="predicted"/>